<feature type="transmembrane region" description="Helical" evidence="1">
    <location>
        <begin position="21"/>
        <end position="43"/>
    </location>
</feature>
<proteinExistence type="predicted"/>
<keyword evidence="1" id="KW-0472">Membrane</keyword>
<reference evidence="2" key="2">
    <citation type="submission" date="2023-06" db="EMBL/GenBank/DDBJ databases">
        <authorList>
            <consortium name="Lawrence Berkeley National Laboratory"/>
            <person name="Haridas S."/>
            <person name="Hensen N."/>
            <person name="Bonometti L."/>
            <person name="Westerberg I."/>
            <person name="Brannstrom I.O."/>
            <person name="Guillou S."/>
            <person name="Cros-Aarteil S."/>
            <person name="Calhoun S."/>
            <person name="Kuo A."/>
            <person name="Mondo S."/>
            <person name="Pangilinan J."/>
            <person name="Riley R."/>
            <person name="Labutti K."/>
            <person name="Andreopoulos B."/>
            <person name="Lipzen A."/>
            <person name="Chen C."/>
            <person name="Yanf M."/>
            <person name="Daum C."/>
            <person name="Ng V."/>
            <person name="Clum A."/>
            <person name="Steindorff A."/>
            <person name="Ohm R."/>
            <person name="Martin F."/>
            <person name="Silar P."/>
            <person name="Natvig D."/>
            <person name="Lalanne C."/>
            <person name="Gautier V."/>
            <person name="Ament-Velasquez S.L."/>
            <person name="Kruys A."/>
            <person name="Hutchinson M.I."/>
            <person name="Powell A.J."/>
            <person name="Barry K."/>
            <person name="Miller A.N."/>
            <person name="Grigoriev I.V."/>
            <person name="Debuchy R."/>
            <person name="Gladieux P."/>
            <person name="Thoren M.H."/>
            <person name="Johannesson H."/>
        </authorList>
    </citation>
    <scope>NUCLEOTIDE SEQUENCE</scope>
    <source>
        <strain evidence="2">CBS 118394</strain>
    </source>
</reference>
<organism evidence="2 3">
    <name type="scientific">Apodospora peruviana</name>
    <dbReference type="NCBI Taxonomy" id="516989"/>
    <lineage>
        <taxon>Eukaryota</taxon>
        <taxon>Fungi</taxon>
        <taxon>Dikarya</taxon>
        <taxon>Ascomycota</taxon>
        <taxon>Pezizomycotina</taxon>
        <taxon>Sordariomycetes</taxon>
        <taxon>Sordariomycetidae</taxon>
        <taxon>Sordariales</taxon>
        <taxon>Lasiosphaeriaceae</taxon>
        <taxon>Apodospora</taxon>
    </lineage>
</organism>
<evidence type="ECO:0000313" key="2">
    <source>
        <dbReference type="EMBL" id="KAK3314540.1"/>
    </source>
</evidence>
<dbReference type="AlphaFoldDB" id="A0AAE0M0L8"/>
<dbReference type="InterPro" id="IPR012334">
    <property type="entry name" value="Pectin_lyas_fold"/>
</dbReference>
<keyword evidence="1" id="KW-1133">Transmembrane helix</keyword>
<evidence type="ECO:0008006" key="4">
    <source>
        <dbReference type="Google" id="ProtNLM"/>
    </source>
</evidence>
<accession>A0AAE0M0L8</accession>
<dbReference type="Proteomes" id="UP001283341">
    <property type="component" value="Unassembled WGS sequence"/>
</dbReference>
<sequence>MSLKAPWRASFWRRSTCGLKNASWAVAIAVAVLVVAIVPAVVLRSGTLSVATTIQWKDIVTKTGDRLPDFSFCGYRASEQPLPSNTTRPAISLNAQAGSSEDDDTTRIQKVLDSTAKSGGGVVALGDGDFILKSSGLRIPSGVVLRGAGVGRTRLTLRDLGQDALISFGSKNATPSVLPFAAANIIDQIVPIGSVEVTVADAKGFKPGQHVFVKRLVTAEWVDANGMGDLVLDGERQTWIKVGTVVRQPRVIRSIQGNTITLNIPLTDSLNAKYMQPFIVAYDPPDTSSEMGIEYLSIVLSPTCSGARVDSSSESEGACDAPAISFDPWSADSWARNLELIGFNTFVTLQANTSRITIQNVAMIRDADAAAAGNADSRALPGDIILQGATQVLIADCSQRGLPSARSFAVMTQSLTPGPNAILRHVTSSNDEQMVFPHQRWAHGLLVEDTATAVHLVNRATNGSGHGWAVNAGVGWNLRGYSIVQSPPLGINWCVGCSGTVDDRSNGTFVDSGGQGRGPGQRTMVQPNSLFDAQLRARLNTP</sequence>
<keyword evidence="1" id="KW-0812">Transmembrane</keyword>
<dbReference type="Gene3D" id="2.160.20.10">
    <property type="entry name" value="Single-stranded right-handed beta-helix, Pectin lyase-like"/>
    <property type="match status" value="1"/>
</dbReference>
<reference evidence="2" key="1">
    <citation type="journal article" date="2023" name="Mol. Phylogenet. Evol.">
        <title>Genome-scale phylogeny and comparative genomics of the fungal order Sordariales.</title>
        <authorList>
            <person name="Hensen N."/>
            <person name="Bonometti L."/>
            <person name="Westerberg I."/>
            <person name="Brannstrom I.O."/>
            <person name="Guillou S."/>
            <person name="Cros-Aarteil S."/>
            <person name="Calhoun S."/>
            <person name="Haridas S."/>
            <person name="Kuo A."/>
            <person name="Mondo S."/>
            <person name="Pangilinan J."/>
            <person name="Riley R."/>
            <person name="LaButti K."/>
            <person name="Andreopoulos B."/>
            <person name="Lipzen A."/>
            <person name="Chen C."/>
            <person name="Yan M."/>
            <person name="Daum C."/>
            <person name="Ng V."/>
            <person name="Clum A."/>
            <person name="Steindorff A."/>
            <person name="Ohm R.A."/>
            <person name="Martin F."/>
            <person name="Silar P."/>
            <person name="Natvig D.O."/>
            <person name="Lalanne C."/>
            <person name="Gautier V."/>
            <person name="Ament-Velasquez S.L."/>
            <person name="Kruys A."/>
            <person name="Hutchinson M.I."/>
            <person name="Powell A.J."/>
            <person name="Barry K."/>
            <person name="Miller A.N."/>
            <person name="Grigoriev I.V."/>
            <person name="Debuchy R."/>
            <person name="Gladieux P."/>
            <person name="Hiltunen Thoren M."/>
            <person name="Johannesson H."/>
        </authorList>
    </citation>
    <scope>NUCLEOTIDE SEQUENCE</scope>
    <source>
        <strain evidence="2">CBS 118394</strain>
    </source>
</reference>
<keyword evidence="3" id="KW-1185">Reference proteome</keyword>
<gene>
    <name evidence="2" type="ORF">B0H66DRAFT_641917</name>
</gene>
<dbReference type="InterPro" id="IPR011050">
    <property type="entry name" value="Pectin_lyase_fold/virulence"/>
</dbReference>
<protein>
    <recommendedName>
        <fullName evidence="4">Pectate lyase superfamily protein domain-containing protein</fullName>
    </recommendedName>
</protein>
<name>A0AAE0M0L8_9PEZI</name>
<dbReference type="EMBL" id="JAUEDM010000006">
    <property type="protein sequence ID" value="KAK3314540.1"/>
    <property type="molecule type" value="Genomic_DNA"/>
</dbReference>
<comment type="caution">
    <text evidence="2">The sequence shown here is derived from an EMBL/GenBank/DDBJ whole genome shotgun (WGS) entry which is preliminary data.</text>
</comment>
<evidence type="ECO:0000313" key="3">
    <source>
        <dbReference type="Proteomes" id="UP001283341"/>
    </source>
</evidence>
<dbReference type="SUPFAM" id="SSF51126">
    <property type="entry name" value="Pectin lyase-like"/>
    <property type="match status" value="1"/>
</dbReference>
<evidence type="ECO:0000256" key="1">
    <source>
        <dbReference type="SAM" id="Phobius"/>
    </source>
</evidence>